<feature type="coiled-coil region" evidence="1">
    <location>
        <begin position="89"/>
        <end position="119"/>
    </location>
</feature>
<feature type="region of interest" description="Disordered" evidence="2">
    <location>
        <begin position="366"/>
        <end position="413"/>
    </location>
</feature>
<evidence type="ECO:0000313" key="3">
    <source>
        <dbReference type="EMBL" id="QHU26179.1"/>
    </source>
</evidence>
<keyword evidence="1" id="KW-0175">Coiled coil</keyword>
<proteinExistence type="predicted"/>
<reference evidence="3" key="1">
    <citation type="journal article" date="2020" name="Nature">
        <title>Giant virus diversity and host interactions through global metagenomics.</title>
        <authorList>
            <person name="Schulz F."/>
            <person name="Roux S."/>
            <person name="Paez-Espino D."/>
            <person name="Jungbluth S."/>
            <person name="Walsh D.A."/>
            <person name="Denef V.J."/>
            <person name="McMahon K.D."/>
            <person name="Konstantinidis K.T."/>
            <person name="Eloe-Fadrosh E.A."/>
            <person name="Kyrpides N.C."/>
            <person name="Woyke T."/>
        </authorList>
    </citation>
    <scope>NUCLEOTIDE SEQUENCE</scope>
    <source>
        <strain evidence="3">GVMAG-M-3300027759-16</strain>
    </source>
</reference>
<organism evidence="3">
    <name type="scientific">viral metagenome</name>
    <dbReference type="NCBI Taxonomy" id="1070528"/>
    <lineage>
        <taxon>unclassified sequences</taxon>
        <taxon>metagenomes</taxon>
        <taxon>organismal metagenomes</taxon>
    </lineage>
</organism>
<protein>
    <submittedName>
        <fullName evidence="3">Uncharacterized protein</fullName>
    </submittedName>
</protein>
<name>A0A6C0L5D8_9ZZZZ</name>
<dbReference type="AlphaFoldDB" id="A0A6C0L5D8"/>
<feature type="compositionally biased region" description="Basic residues" evidence="2">
    <location>
        <begin position="485"/>
        <end position="503"/>
    </location>
</feature>
<feature type="region of interest" description="Disordered" evidence="2">
    <location>
        <begin position="431"/>
        <end position="503"/>
    </location>
</feature>
<dbReference type="EMBL" id="MN740437">
    <property type="protein sequence ID" value="QHU26179.1"/>
    <property type="molecule type" value="Genomic_DNA"/>
</dbReference>
<sequence length="503" mass="53742">MDRVLNKINSVTKDTTNQVKKISDKVNALSELTKGVLGSGAAARHNAEMAAAAAAARKVAANAAANAANAQRIAAEALAKAGDKNTAGAKAAANAAKAAEEAAKSAKEAEAAANEANQNRKREALFENTAENATAAASAAAAANEANQNRKRAALFENTAEEKAAKAAANAANEANQNRKREALFENNNNLSKVNTSLFQNTPSVASRLAIENVKENAPQLHLTVPQQTRLRSYAEDMYRIIRANPAAQTFITRAFEEIRRNELTSEQIRRILSNLRAIAREDSRALTDRNQPLDMVLNVVTENASANTGSIGPPTPTTDQRATLRNMVSRFFNIGMDVVNDLSDADLFNALLLYHFLSMGHGSASGSASASASGLGNRAHELQNGPPPSRLALQNGNENRGLRIRTPPNADNLYVSPASTGSLSLSNYNNGNFTTDTTPSPKASGRLNPGSSTNMVRYAKGGRRTRKMKSSRRMSCGCGVKFGGARKTRNRKNKRKSKTSRR</sequence>
<evidence type="ECO:0000256" key="1">
    <source>
        <dbReference type="SAM" id="Coils"/>
    </source>
</evidence>
<evidence type="ECO:0000256" key="2">
    <source>
        <dbReference type="SAM" id="MobiDB-lite"/>
    </source>
</evidence>
<feature type="compositionally biased region" description="Basic residues" evidence="2">
    <location>
        <begin position="461"/>
        <end position="473"/>
    </location>
</feature>
<accession>A0A6C0L5D8</accession>
<feature type="compositionally biased region" description="Low complexity" evidence="2">
    <location>
        <begin position="366"/>
        <end position="375"/>
    </location>
</feature>